<proteinExistence type="predicted"/>
<reference evidence="1 2" key="1">
    <citation type="submission" date="2020-07" db="EMBL/GenBank/DDBJ databases">
        <title>Huge and variable diversity of episymbiotic CPR bacteria and DPANN archaea in groundwater ecosystems.</title>
        <authorList>
            <person name="He C.Y."/>
            <person name="Keren R."/>
            <person name="Whittaker M."/>
            <person name="Farag I.F."/>
            <person name="Doudna J."/>
            <person name="Cate J.H.D."/>
            <person name="Banfield J.F."/>
        </authorList>
    </citation>
    <scope>NUCLEOTIDE SEQUENCE [LARGE SCALE GENOMIC DNA]</scope>
    <source>
        <strain evidence="1">NC_groundwater_541_Ag_S-0.1um_46_50</strain>
    </source>
</reference>
<evidence type="ECO:0000313" key="2">
    <source>
        <dbReference type="Proteomes" id="UP000595618"/>
    </source>
</evidence>
<protein>
    <submittedName>
        <fullName evidence="1">Uncharacterized protein</fullName>
    </submittedName>
</protein>
<dbReference type="AlphaFoldDB" id="A0A7T5UQ79"/>
<dbReference type="Proteomes" id="UP000595618">
    <property type="component" value="Chromosome"/>
</dbReference>
<sequence>MNKFSSLSPNIIWVGEEVGDREKWKMPADCFEKELGPLFTQIYPQQPIGFLRDSGYDPIIIGYVHEDAKALNLVKKTLEKLKADQPQGTAAVEILPVEGLDCIMAFHGAAKEFRERGTIEGKIPKEEVIARLETFRDQLLQTWGAVTLWLLENGFRVINIEHPNALEWVLKNKNNPRLVTKEFVGIPWSEFHQFYTTIRRDIFGLSILRRERPEIIFVGLSHAIKYDLLLGRNGERSYYFLDYQFLQHLLPSGMETILLWLKAAHELYLREGW</sequence>
<evidence type="ECO:0000313" key="1">
    <source>
        <dbReference type="EMBL" id="QQG45559.1"/>
    </source>
</evidence>
<gene>
    <name evidence="1" type="ORF">HYW89_01355</name>
</gene>
<organism evidence="1 2">
    <name type="scientific">Candidatus Sungiibacteriota bacterium</name>
    <dbReference type="NCBI Taxonomy" id="2750080"/>
    <lineage>
        <taxon>Bacteria</taxon>
        <taxon>Candidatus Sungiibacteriota</taxon>
    </lineage>
</organism>
<accession>A0A7T5UQ79</accession>
<name>A0A7T5UQ79_9BACT</name>
<dbReference type="EMBL" id="CP066690">
    <property type="protein sequence ID" value="QQG45559.1"/>
    <property type="molecule type" value="Genomic_DNA"/>
</dbReference>